<gene>
    <name evidence="1" type="ORF">CRX42_08270</name>
</gene>
<dbReference type="Proteomes" id="UP000247437">
    <property type="component" value="Unassembled WGS sequence"/>
</dbReference>
<sequence>MWFRLSKLADHLLCPLYRRFYLLPEDSAGIFSGQRLEFFDVDFGHEMDSPYFPPHKNHWLSVDSSPLSEEMDARFLCANVPAGSLAMEGREEHP</sequence>
<evidence type="ECO:0000313" key="1">
    <source>
        <dbReference type="EMBL" id="PYY71031.1"/>
    </source>
</evidence>
<proteinExistence type="predicted"/>
<dbReference type="AlphaFoldDB" id="A0A2W0F298"/>
<organism evidence="1 2">
    <name type="scientific">Pseudomonas jessenii</name>
    <dbReference type="NCBI Taxonomy" id="77298"/>
    <lineage>
        <taxon>Bacteria</taxon>
        <taxon>Pseudomonadati</taxon>
        <taxon>Pseudomonadota</taxon>
        <taxon>Gammaproteobacteria</taxon>
        <taxon>Pseudomonadales</taxon>
        <taxon>Pseudomonadaceae</taxon>
        <taxon>Pseudomonas</taxon>
    </lineage>
</organism>
<protein>
    <submittedName>
        <fullName evidence="1">Uncharacterized protein</fullName>
    </submittedName>
</protein>
<dbReference type="EMBL" id="PDLL01000067">
    <property type="protein sequence ID" value="PYY71031.1"/>
    <property type="molecule type" value="Genomic_DNA"/>
</dbReference>
<evidence type="ECO:0000313" key="2">
    <source>
        <dbReference type="Proteomes" id="UP000247437"/>
    </source>
</evidence>
<reference evidence="1 2" key="1">
    <citation type="journal article" date="2018" name="Appl. Microbiol. Biotechnol.">
        <title>Characterization of the caprolactam degradation pathway in Pseudomonas jessenii using mass spectrometry-based proteomics.</title>
        <authorList>
            <person name="Otzen M."/>
            <person name="Palacio C."/>
            <person name="Janssen D.B."/>
        </authorList>
    </citation>
    <scope>NUCLEOTIDE SEQUENCE [LARGE SCALE GENOMIC DNA]</scope>
    <source>
        <strain evidence="1 2">GO3</strain>
    </source>
</reference>
<accession>A0A2W0F298</accession>
<name>A0A2W0F298_PSEJE</name>
<comment type="caution">
    <text evidence="1">The sequence shown here is derived from an EMBL/GenBank/DDBJ whole genome shotgun (WGS) entry which is preliminary data.</text>
</comment>